<evidence type="ECO:0000259" key="1">
    <source>
        <dbReference type="Pfam" id="PF20700"/>
    </source>
</evidence>
<feature type="domain" description="Mutator-like transposase" evidence="1">
    <location>
        <begin position="62"/>
        <end position="235"/>
    </location>
</feature>
<comment type="caution">
    <text evidence="2">The sequence shown here is derived from an EMBL/GenBank/DDBJ whole genome shotgun (WGS) entry which is preliminary data.</text>
</comment>
<accession>A0A2B4SSQ1</accession>
<evidence type="ECO:0000313" key="3">
    <source>
        <dbReference type="Proteomes" id="UP000225706"/>
    </source>
</evidence>
<dbReference type="Pfam" id="PF20700">
    <property type="entry name" value="Mutator"/>
    <property type="match status" value="1"/>
</dbReference>
<dbReference type="AlphaFoldDB" id="A0A2B4SSQ1"/>
<proteinExistence type="predicted"/>
<reference evidence="3" key="1">
    <citation type="journal article" date="2017" name="bioRxiv">
        <title>Comparative analysis of the genomes of Stylophora pistillata and Acropora digitifera provides evidence for extensive differences between species of corals.</title>
        <authorList>
            <person name="Voolstra C.R."/>
            <person name="Li Y."/>
            <person name="Liew Y.J."/>
            <person name="Baumgarten S."/>
            <person name="Zoccola D."/>
            <person name="Flot J.-F."/>
            <person name="Tambutte S."/>
            <person name="Allemand D."/>
            <person name="Aranda M."/>
        </authorList>
    </citation>
    <scope>NUCLEOTIDE SEQUENCE [LARGE SCALE GENOMIC DNA]</scope>
</reference>
<keyword evidence="3" id="KW-1185">Reference proteome</keyword>
<protein>
    <recommendedName>
        <fullName evidence="1">Mutator-like transposase domain-containing protein</fullName>
    </recommendedName>
</protein>
<gene>
    <name evidence="2" type="ORF">AWC38_SpisGene3749</name>
</gene>
<sequence length="238" mass="26073">MAAVLPASVRRTDKGRFSKAKTFIRNKNAANRLKASWYALEKQQNEKDERDPEVCSGFPLRGRQVVELNVLAEALDGGCEACGAALRLSDCIKETVSGLGSLLYISCSNSECGETNTCRTNKTHRSIGTTRGRPIFDVNTKLAAGMLHAGIVPTHVNELLSFINIPSLGESALKAREREVGLQIENLAKESCLKGLESERSLWKDDSEKENVEIGASYDMGWKKRGKARNSLTGTLQN</sequence>
<organism evidence="2 3">
    <name type="scientific">Stylophora pistillata</name>
    <name type="common">Smooth cauliflower coral</name>
    <dbReference type="NCBI Taxonomy" id="50429"/>
    <lineage>
        <taxon>Eukaryota</taxon>
        <taxon>Metazoa</taxon>
        <taxon>Cnidaria</taxon>
        <taxon>Anthozoa</taxon>
        <taxon>Hexacorallia</taxon>
        <taxon>Scleractinia</taxon>
        <taxon>Astrocoeniina</taxon>
        <taxon>Pocilloporidae</taxon>
        <taxon>Stylophora</taxon>
    </lineage>
</organism>
<dbReference type="Proteomes" id="UP000225706">
    <property type="component" value="Unassembled WGS sequence"/>
</dbReference>
<evidence type="ECO:0000313" key="2">
    <source>
        <dbReference type="EMBL" id="PFX31497.1"/>
    </source>
</evidence>
<dbReference type="InterPro" id="IPR049012">
    <property type="entry name" value="Mutator_transp_dom"/>
</dbReference>
<dbReference type="OrthoDB" id="5984084at2759"/>
<name>A0A2B4SSQ1_STYPI</name>
<dbReference type="EMBL" id="LSMT01000035">
    <property type="protein sequence ID" value="PFX31497.1"/>
    <property type="molecule type" value="Genomic_DNA"/>
</dbReference>